<dbReference type="GO" id="GO:0020037">
    <property type="term" value="F:heme binding"/>
    <property type="evidence" value="ECO:0007669"/>
    <property type="project" value="InterPro"/>
</dbReference>
<dbReference type="PRINTS" id="PR00385">
    <property type="entry name" value="P450"/>
</dbReference>
<comment type="similarity">
    <text evidence="2 12">Belongs to the cytochrome P450 family.</text>
</comment>
<proteinExistence type="inferred from homology"/>
<keyword evidence="5 11" id="KW-0479">Metal-binding</keyword>
<dbReference type="PANTHER" id="PTHR24282">
    <property type="entry name" value="CYTOCHROME P450 FAMILY MEMBER"/>
    <property type="match status" value="1"/>
</dbReference>
<dbReference type="Pfam" id="PF00067">
    <property type="entry name" value="p450"/>
    <property type="match status" value="1"/>
</dbReference>
<evidence type="ECO:0000256" key="8">
    <source>
        <dbReference type="ARBA" id="ARBA00023004"/>
    </source>
</evidence>
<dbReference type="InterPro" id="IPR050665">
    <property type="entry name" value="Cytochrome_P450_Monooxygen"/>
</dbReference>
<evidence type="ECO:0000256" key="4">
    <source>
        <dbReference type="ARBA" id="ARBA00022692"/>
    </source>
</evidence>
<name>A0AAF0X9G9_DAUCS</name>
<reference evidence="14" key="2">
    <citation type="submission" date="2022-03" db="EMBL/GenBank/DDBJ databases">
        <title>Draft title - Genomic analysis of global carrot germplasm unveils the trajectory of domestication and the origin of high carotenoid orange carrot.</title>
        <authorList>
            <person name="Iorizzo M."/>
            <person name="Ellison S."/>
            <person name="Senalik D."/>
            <person name="Macko-Podgorni A."/>
            <person name="Grzebelus D."/>
            <person name="Bostan H."/>
            <person name="Rolling W."/>
            <person name="Curaba J."/>
            <person name="Simon P."/>
        </authorList>
    </citation>
    <scope>NUCLEOTIDE SEQUENCE</scope>
    <source>
        <tissue evidence="14">Leaf</tissue>
    </source>
</reference>
<keyword evidence="6 13" id="KW-1133">Transmembrane helix</keyword>
<evidence type="ECO:0000256" key="2">
    <source>
        <dbReference type="ARBA" id="ARBA00010617"/>
    </source>
</evidence>
<evidence type="ECO:0000313" key="15">
    <source>
        <dbReference type="Proteomes" id="UP000077755"/>
    </source>
</evidence>
<dbReference type="InterPro" id="IPR036396">
    <property type="entry name" value="Cyt_P450_sf"/>
</dbReference>
<accession>A0AAF0X9G9</accession>
<evidence type="ECO:0008006" key="16">
    <source>
        <dbReference type="Google" id="ProtNLM"/>
    </source>
</evidence>
<comment type="cofactor">
    <cofactor evidence="11">
        <name>heme</name>
        <dbReference type="ChEBI" id="CHEBI:30413"/>
    </cofactor>
</comment>
<dbReference type="Proteomes" id="UP000077755">
    <property type="component" value="Chromosome 5"/>
</dbReference>
<dbReference type="EMBL" id="CP093347">
    <property type="protein sequence ID" value="WOH02937.1"/>
    <property type="molecule type" value="Genomic_DNA"/>
</dbReference>
<dbReference type="PANTHER" id="PTHR24282:SF155">
    <property type="entry name" value="CYTOCHROME P450 734A1-LIKE"/>
    <property type="match status" value="1"/>
</dbReference>
<evidence type="ECO:0000256" key="9">
    <source>
        <dbReference type="ARBA" id="ARBA00023033"/>
    </source>
</evidence>
<keyword evidence="9 12" id="KW-0503">Monooxygenase</keyword>
<evidence type="ECO:0000256" key="13">
    <source>
        <dbReference type="SAM" id="Phobius"/>
    </source>
</evidence>
<evidence type="ECO:0000256" key="3">
    <source>
        <dbReference type="ARBA" id="ARBA00022617"/>
    </source>
</evidence>
<evidence type="ECO:0000256" key="7">
    <source>
        <dbReference type="ARBA" id="ARBA00023002"/>
    </source>
</evidence>
<protein>
    <recommendedName>
        <fullName evidence="16">Cytochrome P450</fullName>
    </recommendedName>
</protein>
<dbReference type="AlphaFoldDB" id="A0AAF0X9G9"/>
<dbReference type="PRINTS" id="PR00463">
    <property type="entry name" value="EP450I"/>
</dbReference>
<evidence type="ECO:0000313" key="14">
    <source>
        <dbReference type="EMBL" id="WOH02937.1"/>
    </source>
</evidence>
<evidence type="ECO:0000256" key="11">
    <source>
        <dbReference type="PIRSR" id="PIRSR602401-1"/>
    </source>
</evidence>
<keyword evidence="3 11" id="KW-0349">Heme</keyword>
<dbReference type="GO" id="GO:0005506">
    <property type="term" value="F:iron ion binding"/>
    <property type="evidence" value="ECO:0007669"/>
    <property type="project" value="InterPro"/>
</dbReference>
<dbReference type="InterPro" id="IPR001128">
    <property type="entry name" value="Cyt_P450"/>
</dbReference>
<organism evidence="14 15">
    <name type="scientific">Daucus carota subsp. sativus</name>
    <name type="common">Carrot</name>
    <dbReference type="NCBI Taxonomy" id="79200"/>
    <lineage>
        <taxon>Eukaryota</taxon>
        <taxon>Viridiplantae</taxon>
        <taxon>Streptophyta</taxon>
        <taxon>Embryophyta</taxon>
        <taxon>Tracheophyta</taxon>
        <taxon>Spermatophyta</taxon>
        <taxon>Magnoliopsida</taxon>
        <taxon>eudicotyledons</taxon>
        <taxon>Gunneridae</taxon>
        <taxon>Pentapetalae</taxon>
        <taxon>asterids</taxon>
        <taxon>campanulids</taxon>
        <taxon>Apiales</taxon>
        <taxon>Apiaceae</taxon>
        <taxon>Apioideae</taxon>
        <taxon>Scandiceae</taxon>
        <taxon>Daucinae</taxon>
        <taxon>Daucus</taxon>
        <taxon>Daucus sect. Daucus</taxon>
    </lineage>
</organism>
<dbReference type="PROSITE" id="PS00086">
    <property type="entry name" value="CYTOCHROME_P450"/>
    <property type="match status" value="1"/>
</dbReference>
<evidence type="ECO:0000256" key="5">
    <source>
        <dbReference type="ARBA" id="ARBA00022723"/>
    </source>
</evidence>
<dbReference type="Gene3D" id="1.10.630.10">
    <property type="entry name" value="Cytochrome P450"/>
    <property type="match status" value="1"/>
</dbReference>
<evidence type="ECO:0000256" key="6">
    <source>
        <dbReference type="ARBA" id="ARBA00022989"/>
    </source>
</evidence>
<evidence type="ECO:0000256" key="1">
    <source>
        <dbReference type="ARBA" id="ARBA00004370"/>
    </source>
</evidence>
<keyword evidence="7 12" id="KW-0560">Oxidoreductase</keyword>
<dbReference type="GO" id="GO:0016020">
    <property type="term" value="C:membrane"/>
    <property type="evidence" value="ECO:0007669"/>
    <property type="project" value="UniProtKB-SubCell"/>
</dbReference>
<reference evidence="14" key="1">
    <citation type="journal article" date="2016" name="Nat. Genet.">
        <title>A high-quality carrot genome assembly provides new insights into carotenoid accumulation and asterid genome evolution.</title>
        <authorList>
            <person name="Iorizzo M."/>
            <person name="Ellison S."/>
            <person name="Senalik D."/>
            <person name="Zeng P."/>
            <person name="Satapoomin P."/>
            <person name="Huang J."/>
            <person name="Bowman M."/>
            <person name="Iovene M."/>
            <person name="Sanseverino W."/>
            <person name="Cavagnaro P."/>
            <person name="Yildiz M."/>
            <person name="Macko-Podgorni A."/>
            <person name="Moranska E."/>
            <person name="Grzebelus E."/>
            <person name="Grzebelus D."/>
            <person name="Ashrafi H."/>
            <person name="Zheng Z."/>
            <person name="Cheng S."/>
            <person name="Spooner D."/>
            <person name="Van Deynze A."/>
            <person name="Simon P."/>
        </authorList>
    </citation>
    <scope>NUCLEOTIDE SEQUENCE</scope>
    <source>
        <tissue evidence="14">Leaf</tissue>
    </source>
</reference>
<sequence length="506" mass="57678">MSILILMITLIFLGVFLKFLHLVLWVPWRIQQHFKKQGIEGPGYCPIFGNSREIMKMTIEAESKSIPFNQDILHRIAPHYYQWSAKYGKTFLFWFGMKPRLAVADPEMVKMILPNSSSDTFDKIGFNPLAGVLIGQGLNGLVGEKWTLHRKIASPAFNMERVKAWVPEMVASVVKMMEKWEEQSRGKDHCELEMQNEFHDLIAEILSKTAFSSSFEEGKHIFQLQEQQVGLALLALRSVYFPGFRFLPTKTNRLRWSLEKQTRDSIRKIIRTNEKTRDNSKNLLNQLMSANMNELGQVLEVEEVIDECKTFYFAGKETTANVLTWAVLLLALHQDWQSKAREEVLRVCKDNEFPSAENLGHLKIVGWILDETLRLYPPIANMTRKTTKKVVVGGLNIPAGTEFYLAVAAIHHDEEIWGADAKEFNPSRFSGTCSRHLASYMPFGLGSRICIGQNLAVVEAKIILATILKKFAFVVSPSYVHAPVMSFTVQPQYGAHVLVQKILNED</sequence>
<keyword evidence="10 13" id="KW-0472">Membrane</keyword>
<dbReference type="GO" id="GO:0004497">
    <property type="term" value="F:monooxygenase activity"/>
    <property type="evidence" value="ECO:0007669"/>
    <property type="project" value="UniProtKB-KW"/>
</dbReference>
<dbReference type="InterPro" id="IPR017972">
    <property type="entry name" value="Cyt_P450_CS"/>
</dbReference>
<gene>
    <name evidence="14" type="ORF">DCAR_0522327</name>
</gene>
<feature type="binding site" description="axial binding residue" evidence="11">
    <location>
        <position position="450"/>
    </location>
    <ligand>
        <name>heme</name>
        <dbReference type="ChEBI" id="CHEBI:30413"/>
    </ligand>
    <ligandPart>
        <name>Fe</name>
        <dbReference type="ChEBI" id="CHEBI:18248"/>
    </ligandPart>
</feature>
<keyword evidence="8 11" id="KW-0408">Iron</keyword>
<evidence type="ECO:0000256" key="12">
    <source>
        <dbReference type="RuleBase" id="RU000461"/>
    </source>
</evidence>
<dbReference type="SUPFAM" id="SSF48264">
    <property type="entry name" value="Cytochrome P450"/>
    <property type="match status" value="1"/>
</dbReference>
<dbReference type="InterPro" id="IPR002401">
    <property type="entry name" value="Cyt_P450_E_grp-I"/>
</dbReference>
<feature type="transmembrane region" description="Helical" evidence="13">
    <location>
        <begin position="6"/>
        <end position="26"/>
    </location>
</feature>
<keyword evidence="4 13" id="KW-0812">Transmembrane</keyword>
<dbReference type="GO" id="GO:0016705">
    <property type="term" value="F:oxidoreductase activity, acting on paired donors, with incorporation or reduction of molecular oxygen"/>
    <property type="evidence" value="ECO:0007669"/>
    <property type="project" value="InterPro"/>
</dbReference>
<comment type="subcellular location">
    <subcellularLocation>
        <location evidence="1">Membrane</location>
    </subcellularLocation>
</comment>
<keyword evidence="15" id="KW-1185">Reference proteome</keyword>
<evidence type="ECO:0000256" key="10">
    <source>
        <dbReference type="ARBA" id="ARBA00023136"/>
    </source>
</evidence>